<proteinExistence type="predicted"/>
<evidence type="ECO:0000313" key="2">
    <source>
        <dbReference type="Proteomes" id="UP000307380"/>
    </source>
</evidence>
<name>A0A4S4FXM2_9MICO</name>
<organism evidence="1 2">
    <name type="scientific">Orlajensenia flava</name>
    <dbReference type="NCBI Taxonomy" id="2565934"/>
    <lineage>
        <taxon>Bacteria</taxon>
        <taxon>Bacillati</taxon>
        <taxon>Actinomycetota</taxon>
        <taxon>Actinomycetes</taxon>
        <taxon>Micrococcales</taxon>
        <taxon>Microbacteriaceae</taxon>
        <taxon>Orlajensenia</taxon>
    </lineage>
</organism>
<dbReference type="OrthoDB" id="5125216at2"/>
<accession>A0A4S4FXM2</accession>
<dbReference type="AlphaFoldDB" id="A0A4S4FXM2"/>
<comment type="caution">
    <text evidence="1">The sequence shown here is derived from an EMBL/GenBank/DDBJ whole genome shotgun (WGS) entry which is preliminary data.</text>
</comment>
<dbReference type="EMBL" id="SSSN01000003">
    <property type="protein sequence ID" value="THG34892.1"/>
    <property type="molecule type" value="Genomic_DNA"/>
</dbReference>
<sequence length="74" mass="8401">MRKFLLLLLLSAVAFVAYTYGAKAGRGKYREIRASLDALWNDPRLKKARKQAVKESEKLAKTAQKRLEKKIGGH</sequence>
<gene>
    <name evidence="1" type="ORF">E6C70_02055</name>
</gene>
<evidence type="ECO:0000313" key="1">
    <source>
        <dbReference type="EMBL" id="THG34892.1"/>
    </source>
</evidence>
<keyword evidence="2" id="KW-1185">Reference proteome</keyword>
<reference evidence="1 2" key="1">
    <citation type="submission" date="2019-04" db="EMBL/GenBank/DDBJ databases">
        <authorList>
            <person name="Jiang L."/>
        </authorList>
    </citation>
    <scope>NUCLEOTIDE SEQUENCE [LARGE SCALE GENOMIC DNA]</scope>
    <source>
        <strain evidence="1 2">YIM 131861</strain>
    </source>
</reference>
<protein>
    <recommendedName>
        <fullName evidence="3">YtxH domain-containing protein</fullName>
    </recommendedName>
</protein>
<evidence type="ECO:0008006" key="3">
    <source>
        <dbReference type="Google" id="ProtNLM"/>
    </source>
</evidence>
<dbReference type="Proteomes" id="UP000307380">
    <property type="component" value="Unassembled WGS sequence"/>
</dbReference>
<dbReference type="RefSeq" id="WP_136421777.1">
    <property type="nucleotide sequence ID" value="NZ_OZ241748.1"/>
</dbReference>